<protein>
    <recommendedName>
        <fullName evidence="13">RNA polymerase II subunit B1 CTD phosphatase RPAP2 homolog</fullName>
        <ecNumber evidence="13">3.1.3.16</ecNumber>
    </recommendedName>
</protein>
<evidence type="ECO:0000256" key="8">
    <source>
        <dbReference type="ARBA" id="ARBA00023242"/>
    </source>
</evidence>
<comment type="subunit">
    <text evidence="13">Associates with the RNA polymerase II complex.</text>
</comment>
<comment type="subcellular location">
    <subcellularLocation>
        <location evidence="1 13">Nucleus</location>
    </subcellularLocation>
</comment>
<keyword evidence="7 13" id="KW-0904">Protein phosphatase</keyword>
<comment type="catalytic activity">
    <reaction evidence="10 13">
        <text>O-phospho-L-seryl-[protein] + H2O = L-seryl-[protein] + phosphate</text>
        <dbReference type="Rhea" id="RHEA:20629"/>
        <dbReference type="Rhea" id="RHEA-COMP:9863"/>
        <dbReference type="Rhea" id="RHEA-COMP:11604"/>
        <dbReference type="ChEBI" id="CHEBI:15377"/>
        <dbReference type="ChEBI" id="CHEBI:29999"/>
        <dbReference type="ChEBI" id="CHEBI:43474"/>
        <dbReference type="ChEBI" id="CHEBI:83421"/>
        <dbReference type="EC" id="3.1.3.16"/>
    </reaction>
</comment>
<evidence type="ECO:0000256" key="6">
    <source>
        <dbReference type="ARBA" id="ARBA00022833"/>
    </source>
</evidence>
<dbReference type="Gene3D" id="1.25.40.820">
    <property type="match status" value="1"/>
</dbReference>
<evidence type="ECO:0000256" key="4">
    <source>
        <dbReference type="ARBA" id="ARBA00022771"/>
    </source>
</evidence>
<evidence type="ECO:0000256" key="1">
    <source>
        <dbReference type="ARBA" id="ARBA00004123"/>
    </source>
</evidence>
<evidence type="ECO:0000256" key="10">
    <source>
        <dbReference type="ARBA" id="ARBA00047761"/>
    </source>
</evidence>
<dbReference type="PANTHER" id="PTHR14732">
    <property type="entry name" value="RNA POLYMERASE II SUBUNIT B1 CTD PHOSPHATASE RPAP2-RELATED"/>
    <property type="match status" value="1"/>
</dbReference>
<dbReference type="GO" id="GO:0008270">
    <property type="term" value="F:zinc ion binding"/>
    <property type="evidence" value="ECO:0007669"/>
    <property type="project" value="UniProtKB-KW"/>
</dbReference>
<dbReference type="GeneTree" id="ENSGT00390000017965"/>
<evidence type="ECO:0000256" key="11">
    <source>
        <dbReference type="ARBA" id="ARBA00048336"/>
    </source>
</evidence>
<evidence type="ECO:0000313" key="17">
    <source>
        <dbReference type="Proteomes" id="UP000694421"/>
    </source>
</evidence>
<evidence type="ECO:0000313" key="16">
    <source>
        <dbReference type="Ensembl" id="ENSSMRP00000027708.1"/>
    </source>
</evidence>
<evidence type="ECO:0000256" key="14">
    <source>
        <dbReference type="SAM" id="MobiDB-lite"/>
    </source>
</evidence>
<evidence type="ECO:0000256" key="12">
    <source>
        <dbReference type="PROSITE-ProRule" id="PRU00812"/>
    </source>
</evidence>
<dbReference type="EC" id="3.1.3.16" evidence="13"/>
<evidence type="ECO:0000256" key="7">
    <source>
        <dbReference type="ARBA" id="ARBA00022912"/>
    </source>
</evidence>
<evidence type="ECO:0000256" key="13">
    <source>
        <dbReference type="RuleBase" id="RU367080"/>
    </source>
</evidence>
<organism evidence="16 17">
    <name type="scientific">Salvator merianae</name>
    <name type="common">Argentine black and white tegu</name>
    <name type="synonym">Tupinambis merianae</name>
    <dbReference type="NCBI Taxonomy" id="96440"/>
    <lineage>
        <taxon>Eukaryota</taxon>
        <taxon>Metazoa</taxon>
        <taxon>Chordata</taxon>
        <taxon>Craniata</taxon>
        <taxon>Vertebrata</taxon>
        <taxon>Euteleostomi</taxon>
        <taxon>Lepidosauria</taxon>
        <taxon>Squamata</taxon>
        <taxon>Bifurcata</taxon>
        <taxon>Unidentata</taxon>
        <taxon>Episquamata</taxon>
        <taxon>Laterata</taxon>
        <taxon>Teiioidea</taxon>
        <taxon>Teiidae</taxon>
        <taxon>Salvator</taxon>
    </lineage>
</organism>
<comment type="function">
    <text evidence="9">Protein phosphatase that displays CTD phosphatase activity and regulates transcription of snRNA genes. Recognizes and binds phosphorylated 'Ser-7' of the C-terminal heptapeptide repeat domain (CTD) of the largest RNA polymerase II subunit POLR2A, and mediates dephosphorylation of 'Ser-5' of the CTD, thereby promoting transcription of snRNA genes. Downstream of EIF2AK3/PERK, dephosphorylates ERN1, a sensor for the endoplasmic reticulum unfolded protein response (UPR), to abort failed ER-stress adaptation and trigger apoptosis.</text>
</comment>
<keyword evidence="5 13" id="KW-0378">Hydrolase</keyword>
<name>A0A8D0E861_SALMN</name>
<evidence type="ECO:0000256" key="2">
    <source>
        <dbReference type="ARBA" id="ARBA00005676"/>
    </source>
</evidence>
<dbReference type="Proteomes" id="UP000694421">
    <property type="component" value="Unplaced"/>
</dbReference>
<keyword evidence="3 13" id="KW-0479">Metal-binding</keyword>
<comment type="similarity">
    <text evidence="2 12 13">Belongs to the RPAP2 family.</text>
</comment>
<dbReference type="OMA" id="YPICQNK"/>
<keyword evidence="17" id="KW-1185">Reference proteome</keyword>
<dbReference type="Pfam" id="PF04181">
    <property type="entry name" value="RPAP2_Rtr1"/>
    <property type="match status" value="1"/>
</dbReference>
<dbReference type="GO" id="GO:0005829">
    <property type="term" value="C:cytosol"/>
    <property type="evidence" value="ECO:0007669"/>
    <property type="project" value="Ensembl"/>
</dbReference>
<dbReference type="GO" id="GO:0043175">
    <property type="term" value="F:RNA polymerase core enzyme binding"/>
    <property type="evidence" value="ECO:0007669"/>
    <property type="project" value="UniProtKB-UniRule"/>
</dbReference>
<proteinExistence type="inferred from homology"/>
<comment type="catalytic activity">
    <reaction evidence="11 13">
        <text>O-phospho-L-threonyl-[protein] + H2O = L-threonyl-[protein] + phosphate</text>
        <dbReference type="Rhea" id="RHEA:47004"/>
        <dbReference type="Rhea" id="RHEA-COMP:11060"/>
        <dbReference type="Rhea" id="RHEA-COMP:11605"/>
        <dbReference type="ChEBI" id="CHEBI:15377"/>
        <dbReference type="ChEBI" id="CHEBI:30013"/>
        <dbReference type="ChEBI" id="CHEBI:43474"/>
        <dbReference type="ChEBI" id="CHEBI:61977"/>
        <dbReference type="EC" id="3.1.3.16"/>
    </reaction>
</comment>
<dbReference type="GO" id="GO:0005730">
    <property type="term" value="C:nucleolus"/>
    <property type="evidence" value="ECO:0007669"/>
    <property type="project" value="Ensembl"/>
</dbReference>
<evidence type="ECO:0000256" key="3">
    <source>
        <dbReference type="ARBA" id="ARBA00022723"/>
    </source>
</evidence>
<dbReference type="GO" id="GO:0009301">
    <property type="term" value="P:snRNA transcription"/>
    <property type="evidence" value="ECO:0007669"/>
    <property type="project" value="Ensembl"/>
</dbReference>
<dbReference type="InterPro" id="IPR039693">
    <property type="entry name" value="Rtr1/RPAP2"/>
</dbReference>
<dbReference type="PANTHER" id="PTHR14732:SF0">
    <property type="entry name" value="RNA POLYMERASE II SUBUNIT B1 CTD PHOSPHATASE RPAP2-RELATED"/>
    <property type="match status" value="1"/>
</dbReference>
<feature type="compositionally biased region" description="Basic and acidic residues" evidence="14">
    <location>
        <begin position="1"/>
        <end position="14"/>
    </location>
</feature>
<dbReference type="GO" id="GO:0097550">
    <property type="term" value="C:transcription preinitiation complex"/>
    <property type="evidence" value="ECO:0007669"/>
    <property type="project" value="Ensembl"/>
</dbReference>
<dbReference type="Ensembl" id="ENSSMRT00000032350.1">
    <property type="protein sequence ID" value="ENSSMRP00000027708.1"/>
    <property type="gene ID" value="ENSSMRG00000021365.1"/>
</dbReference>
<feature type="domain" description="RTR1-type" evidence="15">
    <location>
        <begin position="74"/>
        <end position="157"/>
    </location>
</feature>
<evidence type="ECO:0000256" key="5">
    <source>
        <dbReference type="ARBA" id="ARBA00022801"/>
    </source>
</evidence>
<feature type="region of interest" description="Disordered" evidence="14">
    <location>
        <begin position="1"/>
        <end position="35"/>
    </location>
</feature>
<reference evidence="16" key="2">
    <citation type="submission" date="2025-09" db="UniProtKB">
        <authorList>
            <consortium name="Ensembl"/>
        </authorList>
    </citation>
    <scope>IDENTIFICATION</scope>
</reference>
<dbReference type="GO" id="GO:0036499">
    <property type="term" value="P:PERK-mediated unfolded protein response"/>
    <property type="evidence" value="ECO:0007669"/>
    <property type="project" value="Ensembl"/>
</dbReference>
<dbReference type="InterPro" id="IPR007308">
    <property type="entry name" value="Rtr1/RPAP2_dom"/>
</dbReference>
<keyword evidence="4 13" id="KW-0863">Zinc-finger</keyword>
<dbReference type="GO" id="GO:0005929">
    <property type="term" value="C:cilium"/>
    <property type="evidence" value="ECO:0007669"/>
    <property type="project" value="Ensembl"/>
</dbReference>
<evidence type="ECO:0000256" key="9">
    <source>
        <dbReference type="ARBA" id="ARBA00045547"/>
    </source>
</evidence>
<dbReference type="AlphaFoldDB" id="A0A8D0E861"/>
<evidence type="ECO:0000259" key="15">
    <source>
        <dbReference type="PROSITE" id="PS51479"/>
    </source>
</evidence>
<reference evidence="16" key="1">
    <citation type="submission" date="2025-08" db="UniProtKB">
        <authorList>
            <consortium name="Ensembl"/>
        </authorList>
    </citation>
    <scope>IDENTIFICATION</scope>
</reference>
<dbReference type="InterPro" id="IPR038534">
    <property type="entry name" value="Rtr1/RPAP2_sf"/>
</dbReference>
<dbReference type="PROSITE" id="PS51479">
    <property type="entry name" value="ZF_RTR1"/>
    <property type="match status" value="1"/>
</dbReference>
<keyword evidence="6 13" id="KW-0862">Zinc</keyword>
<accession>A0A8D0E861</accession>
<dbReference type="GO" id="GO:0008420">
    <property type="term" value="F:RNA polymerase II CTD heptapeptide repeat phosphatase activity"/>
    <property type="evidence" value="ECO:0007669"/>
    <property type="project" value="UniProtKB-UniRule"/>
</dbReference>
<sequence>MAALEEAGRPAKDRKVLRRRAGDKQSNASKNEDAAERKAALEAAIRKKIEYERKALEIVERLLEDDITEEFLVDCAKFITPSHYKDVVEERFIIKLCGYPMCQHRLQNVPKQKYKISTKTNKVYDITERKCFCSNFCYRASKYFEGQISKSPVWLREEERPPDIELLKDGESGRSGKEIKFISEAINTSDIENPASLAVKDDSFSESESSSEADQEFVSSFLQEDLLRAKKSAQKAPRKSQLKKNVQKVESEISSGVDTVDKVAEQLRRCNLGTQDENQVILDNSLMKTDDTSLNISSSTAVQPLEGCESYSDTRVVFLGVSQKGAEQLKRLLIKSKQPVTQDLKSPIDPLAVKNSLLEGLKITFTEWKTEETLKLLYGSAFTTIPARPSVLPADHEKEDLDEDDLDSADYFNDAASKLDGTNWLNHPLPFQHPSTESKPLPSYEKLKEEASQLKLKVKEFYKGKFTIEEENLETQSREQQPSNDQDVHRWTPALPLVDSSAQHQIRTRIVLEKLRKVLPAVLGPLQIPLGEVYNELKRLVKTFRFTNTNIIHKTPVWTLITVVLLSVLSQNIPIFASYQQNKSYTQFLTSLLEQLHFTLEDFESLTKTFRSDYFLDYS</sequence>
<keyword evidence="8 13" id="KW-0539">Nucleus</keyword>